<dbReference type="OrthoDB" id="3176171at2759"/>
<protein>
    <submittedName>
        <fullName evidence="3">4646_t:CDS:1</fullName>
    </submittedName>
</protein>
<evidence type="ECO:0000313" key="4">
    <source>
        <dbReference type="Proteomes" id="UP000789342"/>
    </source>
</evidence>
<feature type="region of interest" description="Disordered" evidence="2">
    <location>
        <begin position="563"/>
        <end position="599"/>
    </location>
</feature>
<dbReference type="PANTHER" id="PTHR23159">
    <property type="entry name" value="CENTROSOMAL PROTEIN 2"/>
    <property type="match status" value="1"/>
</dbReference>
<gene>
    <name evidence="3" type="ORF">AMORRO_LOCUS12587</name>
</gene>
<feature type="non-terminal residue" evidence="3">
    <location>
        <position position="1122"/>
    </location>
</feature>
<reference evidence="3" key="1">
    <citation type="submission" date="2021-06" db="EMBL/GenBank/DDBJ databases">
        <authorList>
            <person name="Kallberg Y."/>
            <person name="Tangrot J."/>
            <person name="Rosling A."/>
        </authorList>
    </citation>
    <scope>NUCLEOTIDE SEQUENCE</scope>
    <source>
        <strain evidence="3">CL551</strain>
    </source>
</reference>
<feature type="coiled-coil region" evidence="1">
    <location>
        <begin position="375"/>
        <end position="475"/>
    </location>
</feature>
<keyword evidence="4" id="KW-1185">Reference proteome</keyword>
<comment type="caution">
    <text evidence="3">The sequence shown here is derived from an EMBL/GenBank/DDBJ whole genome shotgun (WGS) entry which is preliminary data.</text>
</comment>
<dbReference type="Proteomes" id="UP000789342">
    <property type="component" value="Unassembled WGS sequence"/>
</dbReference>
<dbReference type="AlphaFoldDB" id="A0A9N9N7V7"/>
<keyword evidence="1" id="KW-0175">Coiled coil</keyword>
<proteinExistence type="predicted"/>
<organism evidence="3 4">
    <name type="scientific">Acaulospora morrowiae</name>
    <dbReference type="NCBI Taxonomy" id="94023"/>
    <lineage>
        <taxon>Eukaryota</taxon>
        <taxon>Fungi</taxon>
        <taxon>Fungi incertae sedis</taxon>
        <taxon>Mucoromycota</taxon>
        <taxon>Glomeromycotina</taxon>
        <taxon>Glomeromycetes</taxon>
        <taxon>Diversisporales</taxon>
        <taxon>Acaulosporaceae</taxon>
        <taxon>Acaulospora</taxon>
    </lineage>
</organism>
<sequence length="1122" mass="128915">QYISDLETRLDNQTKEQAKDHDLIISLKSKITQLKSNESNNEGYIHDLETKLAKNEEQLTELAATIDKLEKKLQQREFEYQELEKVLKLNNSDQEKTLLLKDIDERDKRISQLEQQVELLLNELEDLKRLSEIQDEEIDNFHSRDVSSFSITSESSGSSIPNLTNGRERLIVETLEARLSELQKTHDITVNDLNDMKSRYQECLSKINELYLRLAESQSEELKNYTPSTPMTPISPTSSVDRMSLPPTFIYSELNKEFLGKANDASRFISHRKSKSLSNEIKGHERRELAHFAVVQRLQNELNQLSSLHEDKAHGLDAIKQEFARLEICYREALEVIEELREEIKKRDALAQLEVMSMITPSEHNIESHSLVSSDVDQLEVVQRLREEIEQLKEEQRMVMENISELQTVNDETSDVSRIESSIKELREELHSNSEKTTDGPTDDNARAIELESRIKELELQLSKAQDDQRQQKILESISRLEGFKPVENENSIQTEEDDEKMFALKQQVEKLQASIESKSHTIAALLLPTSEHQNTISRLEDELQEVREAYRLATKGESVVKLGTIPEASEGDENKERSVQSDHNSNHATSSDKLEQNVDENVRALEDRVKDLEGQLAKAKEAQHIPTPRNSVLHLVDPTQKIFNVLQAKLSALQDFTSKSGETQDLKTEQELITSLQTHLETLKVDIRRKYELIEVLKRELVDKGMLNQKLREKESEAIVIQSQLLQYKSREESMKKEITELQAQLEKLNSGKGADEYMQNEIEAVRQELKLVKERELVTMDRIKTLDAEIERMRQVEVTQKERIAVLESGLAEKGYDVDDDLIKLRTELALVKEAEIVNGRTISDLERRLSESLNVKNVQEDSEELAIIKGELEESKATDSILRKAVEELEQKLTVAEKQSQDLQMMREEVTSLKDIEFKQNIMIEQLKSQIQETSDEKEAAIKAAQYIKDDFTAQKELVIALESELVNLNEKCLEAKKQDEASKKELEKLRQQRDQHEKRIKELESEIELLKASIEVNNNDASSLKIELANAKLEMNARNQLVSEMGNQMMSIEKERDQLAERLAELANTLETKESERKEAIKTLESKITDLQSQLEEVGKSSKLDKETIADLSGQLAI</sequence>
<feature type="non-terminal residue" evidence="3">
    <location>
        <position position="1"/>
    </location>
</feature>
<feature type="coiled-coil region" evidence="1">
    <location>
        <begin position="45"/>
        <end position="137"/>
    </location>
</feature>
<feature type="coiled-coil region" evidence="1">
    <location>
        <begin position="726"/>
        <end position="753"/>
    </location>
</feature>
<feature type="coiled-coil region" evidence="1">
    <location>
        <begin position="323"/>
        <end position="350"/>
    </location>
</feature>
<dbReference type="EMBL" id="CAJVPV010018892">
    <property type="protein sequence ID" value="CAG8709065.1"/>
    <property type="molecule type" value="Genomic_DNA"/>
</dbReference>
<dbReference type="PANTHER" id="PTHR23159:SF60">
    <property type="entry name" value="SPINDLE ASSEMBLY ABNORMAL PROTEIN 4"/>
    <property type="match status" value="1"/>
</dbReference>
<evidence type="ECO:0000313" key="3">
    <source>
        <dbReference type="EMBL" id="CAG8709065.1"/>
    </source>
</evidence>
<feature type="coiled-coil region" evidence="1">
    <location>
        <begin position="875"/>
        <end position="1105"/>
    </location>
</feature>
<name>A0A9N9N7V7_9GLOM</name>
<accession>A0A9N9N7V7</accession>
<feature type="coiled-coil region" evidence="1">
    <location>
        <begin position="530"/>
        <end position="557"/>
    </location>
</feature>
<evidence type="ECO:0000256" key="2">
    <source>
        <dbReference type="SAM" id="MobiDB-lite"/>
    </source>
</evidence>
<dbReference type="Gene3D" id="1.10.287.1490">
    <property type="match status" value="1"/>
</dbReference>
<evidence type="ECO:0000256" key="1">
    <source>
        <dbReference type="SAM" id="Coils"/>
    </source>
</evidence>